<proteinExistence type="predicted"/>
<protein>
    <submittedName>
        <fullName evidence="3">Glycosyltransferase</fullName>
    </submittedName>
</protein>
<feature type="domain" description="Glycosyltransferase subfamily 4-like N-terminal" evidence="2">
    <location>
        <begin position="18"/>
        <end position="176"/>
    </location>
</feature>
<dbReference type="Gene3D" id="3.40.50.2000">
    <property type="entry name" value="Glycogen Phosphorylase B"/>
    <property type="match status" value="2"/>
</dbReference>
<dbReference type="Proteomes" id="UP000664554">
    <property type="component" value="Unassembled WGS sequence"/>
</dbReference>
<dbReference type="SUPFAM" id="SSF53756">
    <property type="entry name" value="UDP-Glycosyltransferase/glycogen phosphorylase"/>
    <property type="match status" value="1"/>
</dbReference>
<organism evidence="3 4">
    <name type="scientific">Psychrobacter coccoides</name>
    <dbReference type="NCBI Taxonomy" id="2818440"/>
    <lineage>
        <taxon>Bacteria</taxon>
        <taxon>Pseudomonadati</taxon>
        <taxon>Pseudomonadota</taxon>
        <taxon>Gammaproteobacteria</taxon>
        <taxon>Moraxellales</taxon>
        <taxon>Moraxellaceae</taxon>
        <taxon>Psychrobacter</taxon>
    </lineage>
</organism>
<dbReference type="InterPro" id="IPR028098">
    <property type="entry name" value="Glyco_trans_4-like_N"/>
</dbReference>
<sequence>MWTTQRKILFANHRLDSIGGIETRLIDEFSYLKKNDYKIYVLVPKQKFNPEIGRLLPIDKTITLGLGDTSVAVEFINLVNQISFIIKDEDIHTLSIHMLDVFACAAIMAAQICRIPVISTIHGILDIYRTPVERILIQHLASKSFSLSISVSETFKSITPSISCKKTVIPNLINLNKYQHQFSDCKPAWLIINRISPEKFPSILRFLEAAEQCHINEVDIAGGGEKSKLEKLIKSLNLKVKVNFLGEVKDIARLIPQYSGVAGMGRVAIEGLACKKPVCIISIDGRLIGLVTTENFQYLKNYNFTGKGLTPIENERILRQLETHSSQDTENIYSLLEKELSVENWNNYIELYNNVTFIDNQAIESLYHKLSYFSTTLTIPFINDSFFQHLLYETLIEYDLYDTQKMWKYYETNLGMTNNYPSPYSNKSLKKRFKWWK</sequence>
<feature type="domain" description="Glycosyl transferase family 1" evidence="1">
    <location>
        <begin position="180"/>
        <end position="284"/>
    </location>
</feature>
<dbReference type="EMBL" id="JAGBKM010000012">
    <property type="protein sequence ID" value="MBO1531093.1"/>
    <property type="molecule type" value="Genomic_DNA"/>
</dbReference>
<dbReference type="Pfam" id="PF00534">
    <property type="entry name" value="Glycos_transf_1"/>
    <property type="match status" value="1"/>
</dbReference>
<dbReference type="RefSeq" id="WP_207991223.1">
    <property type="nucleotide sequence ID" value="NZ_JAGBKM010000012.1"/>
</dbReference>
<accession>A0ABS3NP08</accession>
<dbReference type="InterPro" id="IPR001296">
    <property type="entry name" value="Glyco_trans_1"/>
</dbReference>
<keyword evidence="4" id="KW-1185">Reference proteome</keyword>
<evidence type="ECO:0000259" key="2">
    <source>
        <dbReference type="Pfam" id="PF13439"/>
    </source>
</evidence>
<gene>
    <name evidence="3" type="ORF">J3492_07670</name>
</gene>
<name>A0ABS3NP08_9GAMM</name>
<reference evidence="3 4" key="1">
    <citation type="submission" date="2021-03" db="EMBL/GenBank/DDBJ databases">
        <authorList>
            <person name="Shang D.-D."/>
            <person name="Du Z.-J."/>
            <person name="Chen G.-J."/>
        </authorList>
    </citation>
    <scope>NUCLEOTIDE SEQUENCE [LARGE SCALE GENOMIC DNA]</scope>
    <source>
        <strain evidence="3 4">F1192</strain>
    </source>
</reference>
<dbReference type="Pfam" id="PF13439">
    <property type="entry name" value="Glyco_transf_4"/>
    <property type="match status" value="1"/>
</dbReference>
<evidence type="ECO:0000259" key="1">
    <source>
        <dbReference type="Pfam" id="PF00534"/>
    </source>
</evidence>
<evidence type="ECO:0000313" key="4">
    <source>
        <dbReference type="Proteomes" id="UP000664554"/>
    </source>
</evidence>
<comment type="caution">
    <text evidence="3">The sequence shown here is derived from an EMBL/GenBank/DDBJ whole genome shotgun (WGS) entry which is preliminary data.</text>
</comment>
<evidence type="ECO:0000313" key="3">
    <source>
        <dbReference type="EMBL" id="MBO1531093.1"/>
    </source>
</evidence>
<dbReference type="PANTHER" id="PTHR12526">
    <property type="entry name" value="GLYCOSYLTRANSFERASE"/>
    <property type="match status" value="1"/>
</dbReference>